<dbReference type="RefSeq" id="WP_112149752.1">
    <property type="nucleotide sequence ID" value="NZ_CATZNA010000132.1"/>
</dbReference>
<dbReference type="GO" id="GO:0000287">
    <property type="term" value="F:magnesium ion binding"/>
    <property type="evidence" value="ECO:0007669"/>
    <property type="project" value="InterPro"/>
</dbReference>
<protein>
    <recommendedName>
        <fullName evidence="3">2-phospho-L-lactate transferase</fullName>
        <ecNumber evidence="3">2.7.8.28</ecNumber>
    </recommendedName>
    <alternativeName>
        <fullName evidence="3">EPPG:FO PEP transferase</fullName>
    </alternativeName>
</protein>
<dbReference type="GO" id="GO:0043743">
    <property type="term" value="F:LPPG:FO 2-phospho-L-lactate transferase activity"/>
    <property type="evidence" value="ECO:0007669"/>
    <property type="project" value="UniProtKB-EC"/>
</dbReference>
<dbReference type="InterPro" id="IPR002882">
    <property type="entry name" value="CofD"/>
</dbReference>
<dbReference type="UniPathway" id="UPA00071"/>
<comment type="caution">
    <text evidence="4">The sequence shown here is derived from an EMBL/GenBank/DDBJ whole genome shotgun (WGS) entry which is preliminary data.</text>
</comment>
<comment type="function">
    <text evidence="3">Catalyzes the transfer of the 2-phospholactate moiety from (2S)-lactyl-2-diphospho-5'-guanosine to 7,8-didemethyl-8-hydroxy-5-deazariboflavin (FO) with the formation of oxidized coenzyme F420-0 and GMP.</text>
</comment>
<dbReference type="Proteomes" id="UP000248557">
    <property type="component" value="Unassembled WGS sequence"/>
</dbReference>
<dbReference type="AlphaFoldDB" id="A0A328Q6T7"/>
<feature type="binding site" evidence="3">
    <location>
        <position position="49"/>
    </location>
    <ligand>
        <name>7,8-didemethyl-8-hydroxy-5-deazariboflavin</name>
        <dbReference type="ChEBI" id="CHEBI:59904"/>
    </ligand>
</feature>
<comment type="similarity">
    <text evidence="3">Belongs to the CofD family.</text>
</comment>
<reference evidence="4 5" key="1">
    <citation type="submission" date="2017-05" db="EMBL/GenBank/DDBJ databases">
        <title>Host range expansion of the Methanosphaera genus to humans and monogastric animals involves recent and extensive reduction in genome content.</title>
        <authorList>
            <person name="Hoedt E.C."/>
            <person name="Volmer J.G."/>
            <person name="Parks D.H."/>
            <person name="Rosewarne C.P."/>
            <person name="Denman S.E."/>
            <person name="Mcsweeney C.S."/>
            <person name="O Cuiv P."/>
            <person name="Hugenholtz P."/>
            <person name="Tyson G.W."/>
            <person name="Morrison M."/>
        </authorList>
    </citation>
    <scope>NUCLEOTIDE SEQUENCE [LARGE SCALE GENOMIC DNA]</scope>
    <source>
        <strain evidence="4 5">PA5</strain>
    </source>
</reference>
<keyword evidence="1 3" id="KW-0808">Transferase</keyword>
<evidence type="ECO:0000313" key="5">
    <source>
        <dbReference type="Proteomes" id="UP000248557"/>
    </source>
</evidence>
<comment type="cofactor">
    <cofactor evidence="3">
        <name>Mg(2+)</name>
        <dbReference type="ChEBI" id="CHEBI:18420"/>
    </cofactor>
</comment>
<sequence length="298" mass="33215">MITVLSGGTGTPKLLQGIKEIIKAKDLTVIVNTLENNYFSGVYVSADVDTVMYTLCDLINDKTWYGRVDDTFYTHEVLEELGFHETLRIGDKDRALKIQKTELLKEYSLQDVVKIQKNALGIESTILPMSNTQPHVTIDTDEGMLSFHDFLITHQSKPHVNDVIYSPVEAADGVIESIENSDTVIIGPSNPITSINPIINMPGVKKALKNVYVTSVSPFISNNAISGPASKFMMAKGYSNDCVGVASIYKDFLNHYIINNTDDKYKHIIENEIPKVSLENIILKTMEDKIKLAKMILE</sequence>
<feature type="binding site" evidence="3">
    <location>
        <position position="88"/>
    </location>
    <ligand>
        <name>7,8-didemethyl-8-hydroxy-5-deazariboflavin</name>
        <dbReference type="ChEBI" id="CHEBI:59904"/>
    </ligand>
</feature>
<dbReference type="EC" id="2.7.8.28" evidence="3"/>
<gene>
    <name evidence="3" type="primary">cofD</name>
    <name evidence="4" type="ORF">CA615_07305</name>
</gene>
<dbReference type="InterPro" id="IPR010115">
    <property type="entry name" value="FbiA/CofD"/>
</dbReference>
<dbReference type="HAMAP" id="MF_01257">
    <property type="entry name" value="CofD"/>
    <property type="match status" value="1"/>
</dbReference>
<dbReference type="EMBL" id="NGJK01000090">
    <property type="protein sequence ID" value="RAP02479.1"/>
    <property type="molecule type" value="Genomic_DNA"/>
</dbReference>
<dbReference type="GO" id="GO:0052645">
    <property type="term" value="P:F420-0 metabolic process"/>
    <property type="evidence" value="ECO:0007669"/>
    <property type="project" value="UniProtKB-UniRule"/>
</dbReference>
<dbReference type="SUPFAM" id="SSF142338">
    <property type="entry name" value="CofD-like"/>
    <property type="match status" value="1"/>
</dbReference>
<comment type="catalytic activity">
    <reaction evidence="3">
        <text>(2S)-lactyl-2-diphospho-5'-guanosine + 7,8-didemethyl-8-hydroxy-5-deazariboflavin = oxidized coenzyme F420-0 + GMP + H(+)</text>
        <dbReference type="Rhea" id="RHEA:63444"/>
        <dbReference type="ChEBI" id="CHEBI:15378"/>
        <dbReference type="ChEBI" id="CHEBI:58115"/>
        <dbReference type="ChEBI" id="CHEBI:59435"/>
        <dbReference type="ChEBI" id="CHEBI:59904"/>
        <dbReference type="ChEBI" id="CHEBI:59907"/>
        <dbReference type="EC" id="2.7.8.28"/>
    </reaction>
</comment>
<comment type="pathway">
    <text evidence="3">Cofactor biosynthesis; coenzyme F420 biosynthesis.</text>
</comment>
<comment type="subunit">
    <text evidence="3">Homodimer.</text>
</comment>
<dbReference type="PANTHER" id="PTHR43007">
    <property type="entry name" value="2-PHOSPHO-L-LACTATE TRANSFERASE"/>
    <property type="match status" value="1"/>
</dbReference>
<dbReference type="PANTHER" id="PTHR43007:SF1">
    <property type="entry name" value="2-PHOSPHO-L-LACTATE TRANSFERASE"/>
    <property type="match status" value="1"/>
</dbReference>
<dbReference type="InterPro" id="IPR038136">
    <property type="entry name" value="CofD-like_dom_sf"/>
</dbReference>
<dbReference type="Pfam" id="PF01933">
    <property type="entry name" value="CofD"/>
    <property type="match status" value="1"/>
</dbReference>
<name>A0A328Q6T7_9EURY</name>
<accession>A0A328Q6T7</accession>
<proteinExistence type="inferred from homology"/>
<organism evidence="4 5">
    <name type="scientific">Methanosphaera stadtmanae</name>
    <dbReference type="NCBI Taxonomy" id="2317"/>
    <lineage>
        <taxon>Archaea</taxon>
        <taxon>Methanobacteriati</taxon>
        <taxon>Methanobacteriota</taxon>
        <taxon>Methanomada group</taxon>
        <taxon>Methanobacteria</taxon>
        <taxon>Methanobacteriales</taxon>
        <taxon>Methanobacteriaceae</taxon>
        <taxon>Methanosphaera</taxon>
    </lineage>
</organism>
<dbReference type="Gene3D" id="1.10.8.240">
    <property type="entry name" value="CofD-like domain"/>
    <property type="match status" value="1"/>
</dbReference>
<evidence type="ECO:0000256" key="1">
    <source>
        <dbReference type="ARBA" id="ARBA00022679"/>
    </source>
</evidence>
<dbReference type="Gene3D" id="3.40.50.10680">
    <property type="entry name" value="CofD-like domains"/>
    <property type="match status" value="1"/>
</dbReference>
<keyword evidence="2 3" id="KW-0460">Magnesium</keyword>
<evidence type="ECO:0000256" key="2">
    <source>
        <dbReference type="ARBA" id="ARBA00022842"/>
    </source>
</evidence>
<dbReference type="NCBIfam" id="TIGR01819">
    <property type="entry name" value="F420_cofD"/>
    <property type="match status" value="1"/>
</dbReference>
<evidence type="ECO:0000313" key="4">
    <source>
        <dbReference type="EMBL" id="RAP02479.1"/>
    </source>
</evidence>
<dbReference type="CDD" id="cd07186">
    <property type="entry name" value="CofD_like"/>
    <property type="match status" value="1"/>
</dbReference>
<evidence type="ECO:0000256" key="3">
    <source>
        <dbReference type="HAMAP-Rule" id="MF_01257"/>
    </source>
</evidence>